<name>A0ABD2PUE0_9PLAT</name>
<dbReference type="PANTHER" id="PTHR11911:SF111">
    <property type="entry name" value="INOSINE-5'-MONOPHOSPHATE DEHYDROGENASE"/>
    <property type="match status" value="1"/>
</dbReference>
<dbReference type="SUPFAM" id="SSF51412">
    <property type="entry name" value="Inosine monophosphate dehydrogenase (IMPDH)"/>
    <property type="match status" value="1"/>
</dbReference>
<dbReference type="Pfam" id="PF00478">
    <property type="entry name" value="IMPDH"/>
    <property type="match status" value="1"/>
</dbReference>
<dbReference type="InterPro" id="IPR005990">
    <property type="entry name" value="IMP_DH"/>
</dbReference>
<proteinExistence type="inferred from homology"/>
<dbReference type="EMBL" id="JBJKFK010002467">
    <property type="protein sequence ID" value="KAL3311070.1"/>
    <property type="molecule type" value="Genomic_DNA"/>
</dbReference>
<organism evidence="3 4">
    <name type="scientific">Cichlidogyrus casuarinus</name>
    <dbReference type="NCBI Taxonomy" id="1844966"/>
    <lineage>
        <taxon>Eukaryota</taxon>
        <taxon>Metazoa</taxon>
        <taxon>Spiralia</taxon>
        <taxon>Lophotrochozoa</taxon>
        <taxon>Platyhelminthes</taxon>
        <taxon>Monogenea</taxon>
        <taxon>Monopisthocotylea</taxon>
        <taxon>Dactylogyridea</taxon>
        <taxon>Ancyrocephalidae</taxon>
        <taxon>Cichlidogyrus</taxon>
    </lineage>
</organism>
<evidence type="ECO:0000313" key="4">
    <source>
        <dbReference type="Proteomes" id="UP001626550"/>
    </source>
</evidence>
<comment type="caution">
    <text evidence="3">The sequence shown here is derived from an EMBL/GenBank/DDBJ whole genome shotgun (WGS) entry which is preliminary data.</text>
</comment>
<dbReference type="InterPro" id="IPR001093">
    <property type="entry name" value="IMP_DH_GMPRt"/>
</dbReference>
<protein>
    <submittedName>
        <fullName evidence="3">Inosine-5'-monophosphate dehydrogenase 2</fullName>
    </submittedName>
</protein>
<dbReference type="Gene3D" id="3.20.20.70">
    <property type="entry name" value="Aldolase class I"/>
    <property type="match status" value="1"/>
</dbReference>
<dbReference type="Proteomes" id="UP001626550">
    <property type="component" value="Unassembled WGS sequence"/>
</dbReference>
<evidence type="ECO:0000259" key="2">
    <source>
        <dbReference type="Pfam" id="PF00478"/>
    </source>
</evidence>
<feature type="domain" description="IMP dehydrogenase/GMP reductase" evidence="2">
    <location>
        <begin position="1"/>
        <end position="91"/>
    </location>
</feature>
<evidence type="ECO:0000313" key="3">
    <source>
        <dbReference type="EMBL" id="KAL3311070.1"/>
    </source>
</evidence>
<dbReference type="PANTHER" id="PTHR11911">
    <property type="entry name" value="INOSINE-5-MONOPHOSPHATE DEHYDROGENASE RELATED"/>
    <property type="match status" value="1"/>
</dbReference>
<keyword evidence="4" id="KW-1185">Reference proteome</keyword>
<reference evidence="3 4" key="1">
    <citation type="submission" date="2024-11" db="EMBL/GenBank/DDBJ databases">
        <title>Adaptive evolution of stress response genes in parasites aligns with host niche diversity.</title>
        <authorList>
            <person name="Hahn C."/>
            <person name="Resl P."/>
        </authorList>
    </citation>
    <scope>NUCLEOTIDE SEQUENCE [LARGE SCALE GENOMIC DNA]</scope>
    <source>
        <strain evidence="3">EGGRZ-B1_66</strain>
        <tissue evidence="3">Body</tissue>
    </source>
</reference>
<dbReference type="InterPro" id="IPR013785">
    <property type="entry name" value="Aldolase_TIM"/>
</dbReference>
<accession>A0ABD2PUE0</accession>
<evidence type="ECO:0000256" key="1">
    <source>
        <dbReference type="ARBA" id="ARBA00005502"/>
    </source>
</evidence>
<gene>
    <name evidence="3" type="primary">IMPDH2_2</name>
    <name evidence="3" type="ORF">Ciccas_010356</name>
</gene>
<comment type="similarity">
    <text evidence="1">Belongs to the IMPDH/GMPR family.</text>
</comment>
<sequence>MGSLDAMNKHKSSQLRYFSESDLVKVAQGVSGAMVDRGSVHQLVPYLSTGVRHGMQQMGVKSINHLHESMRNGQLRFERRTPSAQLEGGVHSLHSFEKRLY</sequence>
<dbReference type="AlphaFoldDB" id="A0ABD2PUE0"/>